<sequence length="356" mass="41727">MRVFNITVVIVSSSSNIRNNSSSCNISIILSIPQLTRTKYIEYADNQYGLFIFYNEIKVLIVKDYIQQEENSLLQLVIQQIQELSSKCDTIGKPFNDHCQKVYSFLGYHPFIKNDKTWHRVDIQILIYWFYLYTFQDSKVNIDKKFLKDFLNQEILLQFAQESVVVWFNSILPTTIKRLNGEIQATRVLYITYDGQRIVDGSESLHVHRGGFVIGITFNGQALKSEQIFYFNLCKSKRFRIVDISHIYYNVKSKSFIIPQFGKVDLKNHSKQIADAISDYSKIFKCNIDQYYQFEEIILDDQQDNNSVDPILSRPAKQFICWSRESTDRQVELCEGLLSQYVVNLNLNLIFNNHIN</sequence>
<dbReference type="EMBL" id="GL883006">
    <property type="protein sequence ID" value="EGG25284.1"/>
    <property type="molecule type" value="Genomic_DNA"/>
</dbReference>
<gene>
    <name evidence="1" type="ORF">DFA_03533</name>
</gene>
<dbReference type="KEGG" id="dfa:DFA_03533"/>
<evidence type="ECO:0000313" key="1">
    <source>
        <dbReference type="EMBL" id="EGG25284.1"/>
    </source>
</evidence>
<keyword evidence="2" id="KW-1185">Reference proteome</keyword>
<organism evidence="1 2">
    <name type="scientific">Cavenderia fasciculata</name>
    <name type="common">Slime mold</name>
    <name type="synonym">Dictyostelium fasciculatum</name>
    <dbReference type="NCBI Taxonomy" id="261658"/>
    <lineage>
        <taxon>Eukaryota</taxon>
        <taxon>Amoebozoa</taxon>
        <taxon>Evosea</taxon>
        <taxon>Eumycetozoa</taxon>
        <taxon>Dictyostelia</taxon>
        <taxon>Acytosteliales</taxon>
        <taxon>Cavenderiaceae</taxon>
        <taxon>Cavenderia</taxon>
    </lineage>
</organism>
<dbReference type="Proteomes" id="UP000007797">
    <property type="component" value="Unassembled WGS sequence"/>
</dbReference>
<proteinExistence type="predicted"/>
<dbReference type="RefSeq" id="XP_004363135.1">
    <property type="nucleotide sequence ID" value="XM_004363078.1"/>
</dbReference>
<evidence type="ECO:0000313" key="2">
    <source>
        <dbReference type="Proteomes" id="UP000007797"/>
    </source>
</evidence>
<dbReference type="GeneID" id="14877041"/>
<accession>F4PHV0</accession>
<dbReference type="AlphaFoldDB" id="F4PHV0"/>
<protein>
    <submittedName>
        <fullName evidence="1">Uncharacterized protein</fullName>
    </submittedName>
</protein>
<reference evidence="2" key="1">
    <citation type="journal article" date="2011" name="Genome Res.">
        <title>Phylogeny-wide analysis of social amoeba genomes highlights ancient origins for complex intercellular communication.</title>
        <authorList>
            <person name="Heidel A.J."/>
            <person name="Lawal H.M."/>
            <person name="Felder M."/>
            <person name="Schilde C."/>
            <person name="Helps N.R."/>
            <person name="Tunggal B."/>
            <person name="Rivero F."/>
            <person name="John U."/>
            <person name="Schleicher M."/>
            <person name="Eichinger L."/>
            <person name="Platzer M."/>
            <person name="Noegel A.A."/>
            <person name="Schaap P."/>
            <person name="Gloeckner G."/>
        </authorList>
    </citation>
    <scope>NUCLEOTIDE SEQUENCE [LARGE SCALE GENOMIC DNA]</scope>
    <source>
        <strain evidence="2">SH3</strain>
    </source>
</reference>
<name>F4PHV0_CACFS</name>